<dbReference type="PANTHER" id="PTHR30143">
    <property type="entry name" value="ACID HYDRATASE"/>
    <property type="match status" value="1"/>
</dbReference>
<organism evidence="3 4">
    <name type="scientific">Streptomyces tubercidicus</name>
    <dbReference type="NCBI Taxonomy" id="47759"/>
    <lineage>
        <taxon>Bacteria</taxon>
        <taxon>Bacillati</taxon>
        <taxon>Actinomycetota</taxon>
        <taxon>Actinomycetes</taxon>
        <taxon>Kitasatosporales</taxon>
        <taxon>Streptomycetaceae</taxon>
        <taxon>Streptomyces</taxon>
    </lineage>
</organism>
<dbReference type="InterPro" id="IPR011234">
    <property type="entry name" value="Fumarylacetoacetase-like_C"/>
</dbReference>
<dbReference type="OrthoDB" id="9792137at2"/>
<dbReference type="SUPFAM" id="SSF56529">
    <property type="entry name" value="FAH"/>
    <property type="match status" value="1"/>
</dbReference>
<dbReference type="AlphaFoldDB" id="A0A640UMC3"/>
<evidence type="ECO:0000313" key="3">
    <source>
        <dbReference type="EMBL" id="GFE36504.1"/>
    </source>
</evidence>
<feature type="domain" description="Fumarylacetoacetase-like C-terminal" evidence="2">
    <location>
        <begin position="92"/>
        <end position="261"/>
    </location>
</feature>
<keyword evidence="1" id="KW-0456">Lyase</keyword>
<evidence type="ECO:0000259" key="2">
    <source>
        <dbReference type="Pfam" id="PF01557"/>
    </source>
</evidence>
<gene>
    <name evidence="3" type="ORF">Stube_11770</name>
</gene>
<dbReference type="GO" id="GO:0008684">
    <property type="term" value="F:2-oxopent-4-enoate hydratase activity"/>
    <property type="evidence" value="ECO:0007669"/>
    <property type="project" value="TreeGrafter"/>
</dbReference>
<evidence type="ECO:0000313" key="4">
    <source>
        <dbReference type="Proteomes" id="UP000431826"/>
    </source>
</evidence>
<dbReference type="InterPro" id="IPR050772">
    <property type="entry name" value="Hydratase-Decarb/MhpD_sf"/>
</dbReference>
<reference evidence="3 4" key="1">
    <citation type="submission" date="2019-12" db="EMBL/GenBank/DDBJ databases">
        <title>Whole genome shotgun sequence of Streptomyces tubercidicus NBRC 13090.</title>
        <authorList>
            <person name="Ichikawa N."/>
            <person name="Kimura A."/>
            <person name="Kitahashi Y."/>
            <person name="Komaki H."/>
            <person name="Tamura T."/>
        </authorList>
    </citation>
    <scope>NUCLEOTIDE SEQUENCE [LARGE SCALE GENOMIC DNA]</scope>
    <source>
        <strain evidence="3 4">NBRC 13090</strain>
    </source>
</reference>
<accession>A0A640UMC3</accession>
<dbReference type="InterPro" id="IPR036663">
    <property type="entry name" value="Fumarylacetoacetase_C_sf"/>
</dbReference>
<sequence length="263" mass="28092">MDELDDRWIAATASALLAAEYERVPIEALTVRRPDLLLDTAYRVQAAAVDRRIAGGARVVGHKAGVTSKAMQEQMGVYEPDSGVLLDDMVLSTGDVLVRSVLMRPRVEAEIAFRLGCDLSGPNVGLDEARAAVKEVFLALEVIDTRFTGWRITVADSIADNASCARVVTGPVVPFSTDMDLAAEPLVVSVNGTAVATGEGRAILDDPLRALVWLAGRLHRFGTGLRAGQLVLAGAVHASLPLEARSTVYARSPHLPPVELHVR</sequence>
<dbReference type="Gene3D" id="3.90.850.10">
    <property type="entry name" value="Fumarylacetoacetase-like, C-terminal domain"/>
    <property type="match status" value="1"/>
</dbReference>
<proteinExistence type="predicted"/>
<dbReference type="GO" id="GO:0005737">
    <property type="term" value="C:cytoplasm"/>
    <property type="evidence" value="ECO:0007669"/>
    <property type="project" value="TreeGrafter"/>
</dbReference>
<dbReference type="GeneID" id="96282347"/>
<name>A0A640UMC3_9ACTN</name>
<dbReference type="RefSeq" id="WP_159742791.1">
    <property type="nucleotide sequence ID" value="NZ_BLIR01000001.1"/>
</dbReference>
<evidence type="ECO:0000256" key="1">
    <source>
        <dbReference type="ARBA" id="ARBA00023239"/>
    </source>
</evidence>
<dbReference type="EMBL" id="BLIR01000001">
    <property type="protein sequence ID" value="GFE36504.1"/>
    <property type="molecule type" value="Genomic_DNA"/>
</dbReference>
<dbReference type="PANTHER" id="PTHR30143:SF0">
    <property type="entry name" value="2-KETO-4-PENTENOATE HYDRATASE"/>
    <property type="match status" value="1"/>
</dbReference>
<dbReference type="Pfam" id="PF01557">
    <property type="entry name" value="FAA_hydrolase"/>
    <property type="match status" value="1"/>
</dbReference>
<protein>
    <submittedName>
        <fullName evidence="3">Hydratase</fullName>
    </submittedName>
</protein>
<dbReference type="Proteomes" id="UP000431826">
    <property type="component" value="Unassembled WGS sequence"/>
</dbReference>
<keyword evidence="4" id="KW-1185">Reference proteome</keyword>
<comment type="caution">
    <text evidence="3">The sequence shown here is derived from an EMBL/GenBank/DDBJ whole genome shotgun (WGS) entry which is preliminary data.</text>
</comment>